<keyword evidence="1" id="KW-0808">Transferase</keyword>
<reference evidence="2" key="1">
    <citation type="submission" date="2016-11" db="EMBL/GenBank/DDBJ databases">
        <authorList>
            <person name="Varghese N."/>
            <person name="Submissions S."/>
        </authorList>
    </citation>
    <scope>NUCLEOTIDE SEQUENCE [LARGE SCALE GENOMIC DNA]</scope>
    <source>
        <strain evidence="2">DSM 17456</strain>
    </source>
</reference>
<dbReference type="InterPro" id="IPR029063">
    <property type="entry name" value="SAM-dependent_MTases_sf"/>
</dbReference>
<evidence type="ECO:0000313" key="1">
    <source>
        <dbReference type="EMBL" id="SIO17211.1"/>
    </source>
</evidence>
<evidence type="ECO:0000313" key="2">
    <source>
        <dbReference type="Proteomes" id="UP000184694"/>
    </source>
</evidence>
<proteinExistence type="predicted"/>
<dbReference type="GO" id="GO:0032259">
    <property type="term" value="P:methylation"/>
    <property type="evidence" value="ECO:0007669"/>
    <property type="project" value="UniProtKB-KW"/>
</dbReference>
<dbReference type="OrthoDB" id="5464618at2"/>
<gene>
    <name evidence="1" type="ORF">SAMN02745161_2121</name>
</gene>
<dbReference type="EMBL" id="FSRG01000005">
    <property type="protein sequence ID" value="SIO17211.1"/>
    <property type="molecule type" value="Genomic_DNA"/>
</dbReference>
<dbReference type="SUPFAM" id="SSF53335">
    <property type="entry name" value="S-adenosyl-L-methionine-dependent methyltransferases"/>
    <property type="match status" value="1"/>
</dbReference>
<dbReference type="Gene3D" id="3.40.50.150">
    <property type="entry name" value="Vaccinia Virus protein VP39"/>
    <property type="match status" value="1"/>
</dbReference>
<keyword evidence="2" id="KW-1185">Reference proteome</keyword>
<dbReference type="RefSeq" id="WP_074216889.1">
    <property type="nucleotide sequence ID" value="NZ_FSRG01000005.1"/>
</dbReference>
<accession>A0A1N6HBJ4</accession>
<dbReference type="GO" id="GO:0008168">
    <property type="term" value="F:methyltransferase activity"/>
    <property type="evidence" value="ECO:0007669"/>
    <property type="project" value="UniProtKB-KW"/>
</dbReference>
<protein>
    <submittedName>
        <fullName evidence="1">Methyltransferase domain-containing protein</fullName>
    </submittedName>
</protein>
<dbReference type="STRING" id="1121457.SAMN02745161_2121"/>
<organism evidence="1 2">
    <name type="scientific">Halodesulfovibrio marinisediminis DSM 17456</name>
    <dbReference type="NCBI Taxonomy" id="1121457"/>
    <lineage>
        <taxon>Bacteria</taxon>
        <taxon>Pseudomonadati</taxon>
        <taxon>Thermodesulfobacteriota</taxon>
        <taxon>Desulfovibrionia</taxon>
        <taxon>Desulfovibrionales</taxon>
        <taxon>Desulfovibrionaceae</taxon>
        <taxon>Halodesulfovibrio</taxon>
    </lineage>
</organism>
<dbReference type="Pfam" id="PF13578">
    <property type="entry name" value="Methyltransf_24"/>
    <property type="match status" value="1"/>
</dbReference>
<sequence length="298" mass="34130">MTRTLSQSKRTRLLKALWYMLRKPHKALKAIYRDRYDAIWWQQYVTQNYGLELGLPQINLLDLIPEFEETISPYAMLEAAATPMDIALLKGLARSFEDCDYLEIGRWRGESITNVAPHTNNCYSLSLSPEQQAQAGFSSSMIRQDGFFINATQYPNITCINCDTLSFDFSRLNKKFDLVFIDGDHHAAAVTSDTKNIFPLLKDDDSMIVWHDYANSPEKIRWAVLAGILDGLPPEEHKNLYHASNTLCAVYTRKPLSATYQEFAITPDKFFEVTIRAHRLEAPAIGHSQGEARWKRSK</sequence>
<name>A0A1N6HBJ4_9BACT</name>
<dbReference type="AlphaFoldDB" id="A0A1N6HBJ4"/>
<keyword evidence="1" id="KW-0489">Methyltransferase</keyword>
<dbReference type="Proteomes" id="UP000184694">
    <property type="component" value="Unassembled WGS sequence"/>
</dbReference>